<keyword evidence="8" id="KW-0472">Membrane</keyword>
<dbReference type="SUPFAM" id="SSF47917">
    <property type="entry name" value="C-terminal domain of alpha and beta subunits of F1 ATP synthase"/>
    <property type="match status" value="1"/>
</dbReference>
<dbReference type="GO" id="GO:0046933">
    <property type="term" value="F:proton-transporting ATP synthase activity, rotational mechanism"/>
    <property type="evidence" value="ECO:0007669"/>
    <property type="project" value="TreeGrafter"/>
</dbReference>
<dbReference type="PANTHER" id="PTHR15184">
    <property type="entry name" value="ATP SYNTHASE"/>
    <property type="match status" value="1"/>
</dbReference>
<evidence type="ECO:0000313" key="12">
    <source>
        <dbReference type="EMBL" id="TGB02787.1"/>
    </source>
</evidence>
<dbReference type="InterPro" id="IPR020003">
    <property type="entry name" value="ATPase_a/bsu_AS"/>
</dbReference>
<evidence type="ECO:0000313" key="13">
    <source>
        <dbReference type="Proteomes" id="UP000297982"/>
    </source>
</evidence>
<keyword evidence="10" id="KW-0066">ATP synthesis</keyword>
<dbReference type="AlphaFoldDB" id="A0A4Z0H159"/>
<reference evidence="12 13" key="1">
    <citation type="journal article" date="2003" name="Int. J. Syst. Evol. Microbiol.">
        <title>Halobacillus salinus sp. nov., isolated from a salt lake on the coast of the East Sea in Korea.</title>
        <authorList>
            <person name="Yoon J.H."/>
            <person name="Kang K.H."/>
            <person name="Park Y.H."/>
        </authorList>
    </citation>
    <scope>NUCLEOTIDE SEQUENCE [LARGE SCALE GENOMIC DNA]</scope>
    <source>
        <strain evidence="12 13">HSL-3</strain>
    </source>
</reference>
<dbReference type="PROSITE" id="PS00152">
    <property type="entry name" value="ATPASE_ALPHA_BETA"/>
    <property type="match status" value="1"/>
</dbReference>
<protein>
    <recommendedName>
        <fullName evidence="11">ATP synthase A/B type C-terminal domain-containing protein</fullName>
    </recommendedName>
</protein>
<dbReference type="GO" id="GO:0045259">
    <property type="term" value="C:proton-transporting ATP synthase complex"/>
    <property type="evidence" value="ECO:0007669"/>
    <property type="project" value="UniProtKB-KW"/>
</dbReference>
<keyword evidence="4" id="KW-0547">Nucleotide-binding</keyword>
<evidence type="ECO:0000259" key="11">
    <source>
        <dbReference type="Pfam" id="PF22919"/>
    </source>
</evidence>
<dbReference type="InterPro" id="IPR027417">
    <property type="entry name" value="P-loop_NTPase"/>
</dbReference>
<dbReference type="InterPro" id="IPR055190">
    <property type="entry name" value="ATP-synt_VA_C"/>
</dbReference>
<gene>
    <name evidence="12" type="ORF">E4663_11565</name>
</gene>
<dbReference type="RefSeq" id="WP_135327732.1">
    <property type="nucleotide sequence ID" value="NZ_SRJC01000002.1"/>
</dbReference>
<evidence type="ECO:0000256" key="4">
    <source>
        <dbReference type="ARBA" id="ARBA00022741"/>
    </source>
</evidence>
<comment type="subcellular location">
    <subcellularLocation>
        <location evidence="1">Membrane</location>
    </subcellularLocation>
</comment>
<dbReference type="Gene3D" id="1.10.1140.10">
    <property type="entry name" value="Bovine Mitochondrial F1-atpase, Atp Synthase Beta Chain, Chain D, domain 3"/>
    <property type="match status" value="1"/>
</dbReference>
<dbReference type="InterPro" id="IPR050053">
    <property type="entry name" value="ATPase_alpha/beta_chains"/>
</dbReference>
<accession>A0A4Z0H159</accession>
<name>A0A4Z0H159_9BACI</name>
<dbReference type="Proteomes" id="UP000297982">
    <property type="component" value="Unassembled WGS sequence"/>
</dbReference>
<keyword evidence="9" id="KW-0139">CF(1)</keyword>
<dbReference type="SUPFAM" id="SSF52540">
    <property type="entry name" value="P-loop containing nucleoside triphosphate hydrolases"/>
    <property type="match status" value="1"/>
</dbReference>
<feature type="domain" description="ATP synthase A/B type C-terminal" evidence="11">
    <location>
        <begin position="244"/>
        <end position="328"/>
    </location>
</feature>
<dbReference type="Gene3D" id="3.40.50.300">
    <property type="entry name" value="P-loop containing nucleotide triphosphate hydrolases"/>
    <property type="match status" value="1"/>
</dbReference>
<keyword evidence="5" id="KW-0067">ATP-binding</keyword>
<evidence type="ECO:0000256" key="3">
    <source>
        <dbReference type="ARBA" id="ARBA00022448"/>
    </source>
</evidence>
<keyword evidence="6" id="KW-1278">Translocase</keyword>
<proteinExistence type="inferred from homology"/>
<keyword evidence="7" id="KW-0406">Ion transport</keyword>
<evidence type="ECO:0000256" key="7">
    <source>
        <dbReference type="ARBA" id="ARBA00023065"/>
    </source>
</evidence>
<evidence type="ECO:0000256" key="6">
    <source>
        <dbReference type="ARBA" id="ARBA00022967"/>
    </source>
</evidence>
<dbReference type="GO" id="GO:0005524">
    <property type="term" value="F:ATP binding"/>
    <property type="evidence" value="ECO:0007669"/>
    <property type="project" value="UniProtKB-KW"/>
</dbReference>
<keyword evidence="13" id="KW-1185">Reference proteome</keyword>
<evidence type="ECO:0000256" key="5">
    <source>
        <dbReference type="ARBA" id="ARBA00022840"/>
    </source>
</evidence>
<dbReference type="InterPro" id="IPR024034">
    <property type="entry name" value="ATPase_F1/V1_b/a_C"/>
</dbReference>
<sequence>MEPLQLNVALLRRRVPQLTKAARSVGLRPATVSNLTTGKISIARTEVRTLVALADLADCSLDDLIIRGERYEMIETGIKTIDLFAPLAKGGTAGLVARPGMGQLVVLAEIFHRLKKEDYQVVVLKPDGDFPEVNDITEDVEFVYETVEEADLKVQEIGTERDVIFVADRSHVQNGNILSLYEKWSSLQSVTTFLVDFKGEAVDEEFPFGPLETVWQFDSELSARHLYPAIHPLYSTSTVLEGTNLDQHHFKTQQKAKRHLRRYRELRSIVRVSGLDSLPEQEQRLYKRGEKLEAYLTQPLYVAEAFTGQQGESVPLKEMLEDVQKIIDGAVDDRSVEVLTSIGALT</sequence>
<evidence type="ECO:0000256" key="8">
    <source>
        <dbReference type="ARBA" id="ARBA00023136"/>
    </source>
</evidence>
<evidence type="ECO:0000256" key="2">
    <source>
        <dbReference type="ARBA" id="ARBA00008936"/>
    </source>
</evidence>
<dbReference type="EMBL" id="SRJC01000002">
    <property type="protein sequence ID" value="TGB02787.1"/>
    <property type="molecule type" value="Genomic_DNA"/>
</dbReference>
<dbReference type="Pfam" id="PF22919">
    <property type="entry name" value="ATP-synt_VA_C"/>
    <property type="match status" value="1"/>
</dbReference>
<keyword evidence="3" id="KW-0813">Transport</keyword>
<comment type="similarity">
    <text evidence="2">Belongs to the ATPase alpha/beta chains family.</text>
</comment>
<evidence type="ECO:0000256" key="1">
    <source>
        <dbReference type="ARBA" id="ARBA00004370"/>
    </source>
</evidence>
<dbReference type="PANTHER" id="PTHR15184:SF71">
    <property type="entry name" value="ATP SYNTHASE SUBUNIT BETA, MITOCHONDRIAL"/>
    <property type="match status" value="1"/>
</dbReference>
<organism evidence="12 13">
    <name type="scientific">Halobacillus salinus</name>
    <dbReference type="NCBI Taxonomy" id="192814"/>
    <lineage>
        <taxon>Bacteria</taxon>
        <taxon>Bacillati</taxon>
        <taxon>Bacillota</taxon>
        <taxon>Bacilli</taxon>
        <taxon>Bacillales</taxon>
        <taxon>Bacillaceae</taxon>
        <taxon>Halobacillus</taxon>
    </lineage>
</organism>
<comment type="caution">
    <text evidence="12">The sequence shown here is derived from an EMBL/GenBank/DDBJ whole genome shotgun (WGS) entry which is preliminary data.</text>
</comment>
<evidence type="ECO:0000256" key="10">
    <source>
        <dbReference type="ARBA" id="ARBA00023310"/>
    </source>
</evidence>
<evidence type="ECO:0000256" key="9">
    <source>
        <dbReference type="ARBA" id="ARBA00023196"/>
    </source>
</evidence>